<dbReference type="PANTHER" id="PTHR33872">
    <property type="entry name" value="DNA POLYMERASE EPSILON CATALYTIC SUBUNIT A"/>
    <property type="match status" value="1"/>
</dbReference>
<dbReference type="EMBL" id="WJXA01000141">
    <property type="protein sequence ID" value="KAF7115537.1"/>
    <property type="molecule type" value="Genomic_DNA"/>
</dbReference>
<comment type="caution">
    <text evidence="1">The sequence shown here is derived from an EMBL/GenBank/DDBJ whole genome shotgun (WGS) entry which is preliminary data.</text>
</comment>
<protein>
    <submittedName>
        <fullName evidence="1">Uncharacterized protein</fullName>
    </submittedName>
</protein>
<gene>
    <name evidence="1" type="ORF">RHSIM_RhsimUnG0051600</name>
</gene>
<dbReference type="PANTHER" id="PTHR33872:SF2">
    <property type="entry name" value="DNA POLYMERASE EPSILON CATALYTIC SUBUNIT A"/>
    <property type="match status" value="1"/>
</dbReference>
<name>A0A834FVN3_RHOSS</name>
<dbReference type="OrthoDB" id="1858881at2759"/>
<dbReference type="AlphaFoldDB" id="A0A834FVN3"/>
<reference evidence="1" key="1">
    <citation type="submission" date="2019-11" db="EMBL/GenBank/DDBJ databases">
        <authorList>
            <person name="Liu Y."/>
            <person name="Hou J."/>
            <person name="Li T.-Q."/>
            <person name="Guan C.-H."/>
            <person name="Wu X."/>
            <person name="Wu H.-Z."/>
            <person name="Ling F."/>
            <person name="Zhang R."/>
            <person name="Shi X.-G."/>
            <person name="Ren J.-P."/>
            <person name="Chen E.-F."/>
            <person name="Sun J.-M."/>
        </authorList>
    </citation>
    <scope>NUCLEOTIDE SEQUENCE</scope>
    <source>
        <strain evidence="1">Adult_tree_wgs_1</strain>
        <tissue evidence="1">Leaves</tissue>
    </source>
</reference>
<evidence type="ECO:0000313" key="1">
    <source>
        <dbReference type="EMBL" id="KAF7115537.1"/>
    </source>
</evidence>
<dbReference type="Proteomes" id="UP000626092">
    <property type="component" value="Unassembled WGS sequence"/>
</dbReference>
<sequence>MGSLMAGWNSPVRDPRTVKLERNKSLTKEGIEAYWRSRKKVGEEQARAISEVEMKRSQESIAKESERSLLSAKAKEGDLGMETQMSLEEFLKKTGWWSRTSSAFLNEPPVIAADQIPAYKYASQFHVTGTDSHSLSGITT</sequence>
<proteinExistence type="predicted"/>
<evidence type="ECO:0000313" key="2">
    <source>
        <dbReference type="Proteomes" id="UP000626092"/>
    </source>
</evidence>
<accession>A0A834FVN3</accession>
<organism evidence="1 2">
    <name type="scientific">Rhododendron simsii</name>
    <name type="common">Sims's rhododendron</name>
    <dbReference type="NCBI Taxonomy" id="118357"/>
    <lineage>
        <taxon>Eukaryota</taxon>
        <taxon>Viridiplantae</taxon>
        <taxon>Streptophyta</taxon>
        <taxon>Embryophyta</taxon>
        <taxon>Tracheophyta</taxon>
        <taxon>Spermatophyta</taxon>
        <taxon>Magnoliopsida</taxon>
        <taxon>eudicotyledons</taxon>
        <taxon>Gunneridae</taxon>
        <taxon>Pentapetalae</taxon>
        <taxon>asterids</taxon>
        <taxon>Ericales</taxon>
        <taxon>Ericaceae</taxon>
        <taxon>Ericoideae</taxon>
        <taxon>Rhodoreae</taxon>
        <taxon>Rhododendron</taxon>
    </lineage>
</organism>
<keyword evidence="2" id="KW-1185">Reference proteome</keyword>